<keyword evidence="4 5" id="KW-0472">Membrane</keyword>
<keyword evidence="3 5" id="KW-1133">Transmembrane helix</keyword>
<dbReference type="Proteomes" id="UP000696485">
    <property type="component" value="Unassembled WGS sequence"/>
</dbReference>
<reference evidence="6" key="1">
    <citation type="journal article" date="2020" name="Fungal Divers.">
        <title>Resolving the Mortierellaceae phylogeny through synthesis of multi-gene phylogenetics and phylogenomics.</title>
        <authorList>
            <person name="Vandepol N."/>
            <person name="Liber J."/>
            <person name="Desiro A."/>
            <person name="Na H."/>
            <person name="Kennedy M."/>
            <person name="Barry K."/>
            <person name="Grigoriev I.V."/>
            <person name="Miller A.N."/>
            <person name="O'Donnell K."/>
            <person name="Stajich J.E."/>
            <person name="Bonito G."/>
        </authorList>
    </citation>
    <scope>NUCLEOTIDE SEQUENCE</scope>
    <source>
        <strain evidence="6">NVP1</strain>
    </source>
</reference>
<dbReference type="GO" id="GO:0016020">
    <property type="term" value="C:membrane"/>
    <property type="evidence" value="ECO:0007669"/>
    <property type="project" value="UniProtKB-SubCell"/>
</dbReference>
<keyword evidence="2 5" id="KW-0812">Transmembrane</keyword>
<sequence>MAAPAYTPVPTSNPFSGAFPTPPSEGVTPATIGLDYIRKFREERLSSLRPFAEFFDLNRCSKPNSLASATSRLNYNINYFQSNYLLLFLGITGYSLITNVMLMFSVGVVVGGTHYISKVPPEGVVIGQNTYTARQLQTGLTCLAVPLFFFSSTVGTIFWIIGASAVSILGHATFMEEGVEGDFASTV</sequence>
<evidence type="ECO:0000256" key="4">
    <source>
        <dbReference type="ARBA" id="ARBA00023136"/>
    </source>
</evidence>
<comment type="similarity">
    <text evidence="5">Belongs to the PRA1 family.</text>
</comment>
<dbReference type="InterPro" id="IPR004895">
    <property type="entry name" value="Prenylated_rab_accept_PRA1"/>
</dbReference>
<evidence type="ECO:0000313" key="6">
    <source>
        <dbReference type="EMBL" id="KAF9336703.1"/>
    </source>
</evidence>
<dbReference type="PANTHER" id="PTHR19317:SF0">
    <property type="entry name" value="PRENYLATED RAB ACCEPTOR PROTEIN 1"/>
    <property type="match status" value="1"/>
</dbReference>
<evidence type="ECO:0000313" key="7">
    <source>
        <dbReference type="Proteomes" id="UP000696485"/>
    </source>
</evidence>
<dbReference type="AlphaFoldDB" id="A0A9P5SSF8"/>
<evidence type="ECO:0000256" key="5">
    <source>
        <dbReference type="RuleBase" id="RU363107"/>
    </source>
</evidence>
<accession>A0A9P5SSF8</accession>
<evidence type="ECO:0000256" key="2">
    <source>
        <dbReference type="ARBA" id="ARBA00022692"/>
    </source>
</evidence>
<keyword evidence="7" id="KW-1185">Reference proteome</keyword>
<organism evidence="6 7">
    <name type="scientific">Podila minutissima</name>
    <dbReference type="NCBI Taxonomy" id="64525"/>
    <lineage>
        <taxon>Eukaryota</taxon>
        <taxon>Fungi</taxon>
        <taxon>Fungi incertae sedis</taxon>
        <taxon>Mucoromycota</taxon>
        <taxon>Mortierellomycotina</taxon>
        <taxon>Mortierellomycetes</taxon>
        <taxon>Mortierellales</taxon>
        <taxon>Mortierellaceae</taxon>
        <taxon>Podila</taxon>
    </lineage>
</organism>
<evidence type="ECO:0000256" key="3">
    <source>
        <dbReference type="ARBA" id="ARBA00022989"/>
    </source>
</evidence>
<dbReference type="Pfam" id="PF03208">
    <property type="entry name" value="PRA1"/>
    <property type="match status" value="1"/>
</dbReference>
<gene>
    <name evidence="6" type="ORF">BG006_007770</name>
</gene>
<comment type="caution">
    <text evidence="6">The sequence shown here is derived from an EMBL/GenBank/DDBJ whole genome shotgun (WGS) entry which is preliminary data.</text>
</comment>
<dbReference type="GO" id="GO:0005794">
    <property type="term" value="C:Golgi apparatus"/>
    <property type="evidence" value="ECO:0007669"/>
    <property type="project" value="TreeGrafter"/>
</dbReference>
<evidence type="ECO:0000256" key="1">
    <source>
        <dbReference type="ARBA" id="ARBA00004141"/>
    </source>
</evidence>
<feature type="transmembrane region" description="Helical" evidence="5">
    <location>
        <begin position="84"/>
        <end position="116"/>
    </location>
</feature>
<protein>
    <recommendedName>
        <fullName evidence="5">PRA1 family protein</fullName>
    </recommendedName>
</protein>
<name>A0A9P5SSF8_9FUNG</name>
<dbReference type="EMBL" id="JAAAUY010000050">
    <property type="protein sequence ID" value="KAF9336703.1"/>
    <property type="molecule type" value="Genomic_DNA"/>
</dbReference>
<comment type="subcellular location">
    <subcellularLocation>
        <location evidence="1 5">Membrane</location>
        <topology evidence="1 5">Multi-pass membrane protein</topology>
    </subcellularLocation>
</comment>
<dbReference type="PANTHER" id="PTHR19317">
    <property type="entry name" value="PRENYLATED RAB ACCEPTOR 1-RELATED"/>
    <property type="match status" value="1"/>
</dbReference>
<proteinExistence type="inferred from homology"/>
<feature type="transmembrane region" description="Helical" evidence="5">
    <location>
        <begin position="136"/>
        <end position="161"/>
    </location>
</feature>